<name>A0ABM1MP73_NICVS</name>
<keyword evidence="5 8" id="KW-1133">Transmembrane helix</keyword>
<dbReference type="PANTHER" id="PTHR11923:SF114">
    <property type="entry name" value="FI02050P-RELATED"/>
    <property type="match status" value="1"/>
</dbReference>
<feature type="transmembrane region" description="Helical" evidence="8">
    <location>
        <begin position="12"/>
        <end position="31"/>
    </location>
</feature>
<evidence type="ECO:0000256" key="8">
    <source>
        <dbReference type="SAM" id="Phobius"/>
    </source>
</evidence>
<keyword evidence="6 8" id="KW-0472">Membrane</keyword>
<dbReference type="RefSeq" id="XP_017776373.1">
    <property type="nucleotide sequence ID" value="XM_017920884.1"/>
</dbReference>
<dbReference type="InterPro" id="IPR002159">
    <property type="entry name" value="CD36_fam"/>
</dbReference>
<comment type="similarity">
    <text evidence="2">Belongs to the CD36 family.</text>
</comment>
<accession>A0ABM1MP73</accession>
<evidence type="ECO:0000256" key="3">
    <source>
        <dbReference type="ARBA" id="ARBA00022475"/>
    </source>
</evidence>
<feature type="transmembrane region" description="Helical" evidence="8">
    <location>
        <begin position="446"/>
        <end position="467"/>
    </location>
</feature>
<keyword evidence="4 8" id="KW-0812">Transmembrane</keyword>
<gene>
    <name evidence="10 11" type="primary">LOC108562515</name>
</gene>
<dbReference type="RefSeq" id="XP_017776372.1">
    <property type="nucleotide sequence ID" value="XM_017920883.1"/>
</dbReference>
<dbReference type="PRINTS" id="PR01609">
    <property type="entry name" value="CD36FAMILY"/>
</dbReference>
<evidence type="ECO:0000256" key="5">
    <source>
        <dbReference type="ARBA" id="ARBA00022989"/>
    </source>
</evidence>
<evidence type="ECO:0000313" key="10">
    <source>
        <dbReference type="RefSeq" id="XP_017776372.1"/>
    </source>
</evidence>
<keyword evidence="3" id="KW-1003">Cell membrane</keyword>
<proteinExistence type="inferred from homology"/>
<dbReference type="Pfam" id="PF01130">
    <property type="entry name" value="CD36"/>
    <property type="match status" value="1"/>
</dbReference>
<protein>
    <submittedName>
        <fullName evidence="10 11">Protein croquemort-like</fullName>
    </submittedName>
</protein>
<evidence type="ECO:0000313" key="9">
    <source>
        <dbReference type="Proteomes" id="UP000695000"/>
    </source>
</evidence>
<evidence type="ECO:0000256" key="6">
    <source>
        <dbReference type="ARBA" id="ARBA00023136"/>
    </source>
</evidence>
<dbReference type="Proteomes" id="UP000695000">
    <property type="component" value="Unplaced"/>
</dbReference>
<evidence type="ECO:0000256" key="2">
    <source>
        <dbReference type="ARBA" id="ARBA00010532"/>
    </source>
</evidence>
<dbReference type="PANTHER" id="PTHR11923">
    <property type="entry name" value="SCAVENGER RECEPTOR CLASS B TYPE-1 SR-B1"/>
    <property type="match status" value="1"/>
</dbReference>
<evidence type="ECO:0000256" key="7">
    <source>
        <dbReference type="ARBA" id="ARBA00023180"/>
    </source>
</evidence>
<sequence>MTICTPVCMKVTAFVVAVIFLILGSLTVAYWDGMYTNILHDELSLSNTSKGYNMWKETPIPMYLKIYLYNWTNAEEATKDWKLKPEFEQCGPYVFLEHHKRVNMTWNPNDTITFMQERRWYFQEDLSNGTLDDKITNLNVIATTAAYTARNFPALIKEGLNFLLGQTEKVVITRTSGQWMFDGFDDKLIDLLKNFSIPIHMPFDKFGWFYLRNNSATYDGSFTMYTGRDDIELLGIIEEWNGKPKSPAYPSYCGFVNGTSGELWPPVKKYNKVSVFSPDICSSITLFQSDDIPSVAGIEGKSYVGTDYIFDNGTKYPEQACFNGVQVFPSGIRDVSKCKFGAPAFVSYPHFKHADPWYLSKINGLDPNGSDYSFKMSLEPNTGVPLEVDAQFQINILVDKITHIDMFKKAPKMMIPMLWFKQTATLTDEYASQIKFLLLLPQIGNYTAYGMIGIGCFIAIIAIIVTIKNAWKGSNGEESQLLPEDKL</sequence>
<reference evidence="10 11" key="1">
    <citation type="submission" date="2025-05" db="UniProtKB">
        <authorList>
            <consortium name="RefSeq"/>
        </authorList>
    </citation>
    <scope>IDENTIFICATION</scope>
    <source>
        <tissue evidence="10 11">Whole Larva</tissue>
    </source>
</reference>
<evidence type="ECO:0000313" key="11">
    <source>
        <dbReference type="RefSeq" id="XP_017776373.1"/>
    </source>
</evidence>
<evidence type="ECO:0000256" key="1">
    <source>
        <dbReference type="ARBA" id="ARBA00004236"/>
    </source>
</evidence>
<keyword evidence="7" id="KW-0325">Glycoprotein</keyword>
<evidence type="ECO:0000256" key="4">
    <source>
        <dbReference type="ARBA" id="ARBA00022692"/>
    </source>
</evidence>
<dbReference type="GeneID" id="108562515"/>
<comment type="subcellular location">
    <subcellularLocation>
        <location evidence="1">Cell membrane</location>
    </subcellularLocation>
</comment>
<keyword evidence="9" id="KW-1185">Reference proteome</keyword>
<organism evidence="9 11">
    <name type="scientific">Nicrophorus vespilloides</name>
    <name type="common">Boreal carrion beetle</name>
    <dbReference type="NCBI Taxonomy" id="110193"/>
    <lineage>
        <taxon>Eukaryota</taxon>
        <taxon>Metazoa</taxon>
        <taxon>Ecdysozoa</taxon>
        <taxon>Arthropoda</taxon>
        <taxon>Hexapoda</taxon>
        <taxon>Insecta</taxon>
        <taxon>Pterygota</taxon>
        <taxon>Neoptera</taxon>
        <taxon>Endopterygota</taxon>
        <taxon>Coleoptera</taxon>
        <taxon>Polyphaga</taxon>
        <taxon>Staphyliniformia</taxon>
        <taxon>Silphidae</taxon>
        <taxon>Nicrophorinae</taxon>
        <taxon>Nicrophorus</taxon>
    </lineage>
</organism>